<evidence type="ECO:0000256" key="1">
    <source>
        <dbReference type="SAM" id="MobiDB-lite"/>
    </source>
</evidence>
<name>A0A6A5W983_9PLEO</name>
<organism evidence="3 4">
    <name type="scientific">Amniculicola lignicola CBS 123094</name>
    <dbReference type="NCBI Taxonomy" id="1392246"/>
    <lineage>
        <taxon>Eukaryota</taxon>
        <taxon>Fungi</taxon>
        <taxon>Dikarya</taxon>
        <taxon>Ascomycota</taxon>
        <taxon>Pezizomycotina</taxon>
        <taxon>Dothideomycetes</taxon>
        <taxon>Pleosporomycetidae</taxon>
        <taxon>Pleosporales</taxon>
        <taxon>Amniculicolaceae</taxon>
        <taxon>Amniculicola</taxon>
    </lineage>
</organism>
<keyword evidence="2" id="KW-0472">Membrane</keyword>
<dbReference type="EMBL" id="ML977614">
    <property type="protein sequence ID" value="KAF1997414.1"/>
    <property type="molecule type" value="Genomic_DNA"/>
</dbReference>
<gene>
    <name evidence="3" type="ORF">P154DRAFT_605851</name>
</gene>
<dbReference type="AlphaFoldDB" id="A0A6A5W983"/>
<evidence type="ECO:0000256" key="2">
    <source>
        <dbReference type="SAM" id="Phobius"/>
    </source>
</evidence>
<feature type="transmembrane region" description="Helical" evidence="2">
    <location>
        <begin position="119"/>
        <end position="144"/>
    </location>
</feature>
<evidence type="ECO:0000313" key="4">
    <source>
        <dbReference type="Proteomes" id="UP000799779"/>
    </source>
</evidence>
<feature type="compositionally biased region" description="Basic and acidic residues" evidence="1">
    <location>
        <begin position="836"/>
        <end position="856"/>
    </location>
</feature>
<reference evidence="3" key="1">
    <citation type="journal article" date="2020" name="Stud. Mycol.">
        <title>101 Dothideomycetes genomes: a test case for predicting lifestyles and emergence of pathogens.</title>
        <authorList>
            <person name="Haridas S."/>
            <person name="Albert R."/>
            <person name="Binder M."/>
            <person name="Bloem J."/>
            <person name="Labutti K."/>
            <person name="Salamov A."/>
            <person name="Andreopoulos B."/>
            <person name="Baker S."/>
            <person name="Barry K."/>
            <person name="Bills G."/>
            <person name="Bluhm B."/>
            <person name="Cannon C."/>
            <person name="Castanera R."/>
            <person name="Culley D."/>
            <person name="Daum C."/>
            <person name="Ezra D."/>
            <person name="Gonzalez J."/>
            <person name="Henrissat B."/>
            <person name="Kuo A."/>
            <person name="Liang C."/>
            <person name="Lipzen A."/>
            <person name="Lutzoni F."/>
            <person name="Magnuson J."/>
            <person name="Mondo S."/>
            <person name="Nolan M."/>
            <person name="Ohm R."/>
            <person name="Pangilinan J."/>
            <person name="Park H.-J."/>
            <person name="Ramirez L."/>
            <person name="Alfaro M."/>
            <person name="Sun H."/>
            <person name="Tritt A."/>
            <person name="Yoshinaga Y."/>
            <person name="Zwiers L.-H."/>
            <person name="Turgeon B."/>
            <person name="Goodwin S."/>
            <person name="Spatafora J."/>
            <person name="Crous P."/>
            <person name="Grigoriev I."/>
        </authorList>
    </citation>
    <scope>NUCLEOTIDE SEQUENCE</scope>
    <source>
        <strain evidence="3">CBS 123094</strain>
    </source>
</reference>
<accession>A0A6A5W983</accession>
<protein>
    <submittedName>
        <fullName evidence="3">Uncharacterized protein</fullName>
    </submittedName>
</protein>
<dbReference type="Proteomes" id="UP000799779">
    <property type="component" value="Unassembled WGS sequence"/>
</dbReference>
<proteinExistence type="predicted"/>
<feature type="region of interest" description="Disordered" evidence="1">
    <location>
        <begin position="836"/>
        <end position="868"/>
    </location>
</feature>
<sequence length="868" mass="95712">MSHMSLTKSALHVLNAEFANMPNNGASLCSSETDDVGYHTPGDINISKSAEMQHFNDGYEISESVARAVVAESSIAQGNLNNMAATSSNADSHPTVKVSETSLQTLRHKFDNQNWQEKLAILLLLSTVGIYIIGPCMCNTWFWMTLLSAFLVYDHVEKNSKDYLSSKKPVITKWLDPKVAAIMATGSAFNLYVYQPWRQAQVAGYMARYHFACIISERLGLNQFILDELQPAVKLGRGLCRFAQWIHRSFLVPTANVGSGSPSSSHHAVTNSRTSAASHTATVIHNAPKIIEPETGETQWMEEAQDRKQRNAPVPESWNLIAPSPRQNLELEHWSTELLAPHFFRQIEPEHFRQDYVFLANFIKLQGKGDWTFADLADANLVSPTDIYGDNEIYAQMVDTYWINKGEHAKAIGIDYSEEDWDRMEKEGIDRDRNRNTAIFPPQNLMARAQEEFLNAYCAESPTWWERLEQRYPAEDLDLELLGLGHEIPVIREKVIRQTWHTGVIEVRWITYRDDLPTGGHVSHLEMDAGREAYAALEAYREETDDPVRPFKLRPGDEAWFDGQQEFFAQADDCLSSLSVSPSLHEQTGVGPFLASDHVLWIAEVVRAAQDSINSGSVELGYKRFLTDSSGVAGSSVGTDQARIITVGHRVDNSPICEIACTPASPPILQNGGEILPRAIARPPPGFSFPPRGSIRPPPGFESCPAPEFSGTTRGFANPPPGFGTSSPFLDLPPPFANAPPGFGTSPPPGFAGSPLALTNAPADFGSPPPGLTSARAVSDASSSGIVHLRPGSASLLSGANNELAIFETPSDEETPQELRNIDLLHGLNLEEHKDIYPVRKDGDSGYRTSSGDRHKLPTPWLGRPPKI</sequence>
<keyword evidence="2" id="KW-1133">Transmembrane helix</keyword>
<keyword evidence="2" id="KW-0812">Transmembrane</keyword>
<keyword evidence="4" id="KW-1185">Reference proteome</keyword>
<evidence type="ECO:0000313" key="3">
    <source>
        <dbReference type="EMBL" id="KAF1997414.1"/>
    </source>
</evidence>